<keyword evidence="2" id="KW-1185">Reference proteome</keyword>
<comment type="caution">
    <text evidence="1">The sequence shown here is derived from an EMBL/GenBank/DDBJ whole genome shotgun (WGS) entry which is preliminary data.</text>
</comment>
<gene>
    <name evidence="1" type="ORF">SCALOS_LOCUS7732</name>
</gene>
<dbReference type="EMBL" id="CAJVPM010018154">
    <property type="protein sequence ID" value="CAG8623579.1"/>
    <property type="molecule type" value="Genomic_DNA"/>
</dbReference>
<feature type="non-terminal residue" evidence="1">
    <location>
        <position position="50"/>
    </location>
</feature>
<evidence type="ECO:0000313" key="1">
    <source>
        <dbReference type="EMBL" id="CAG8623579.1"/>
    </source>
</evidence>
<dbReference type="Proteomes" id="UP000789860">
    <property type="component" value="Unassembled WGS sequence"/>
</dbReference>
<name>A0ACA9MZ63_9GLOM</name>
<accession>A0ACA9MZ63</accession>
<sequence>MFIIFIIQKSSIEIIVNSLKSAIIQNLIKEKYLREDLLEVYERLKKKKVI</sequence>
<proteinExistence type="predicted"/>
<protein>
    <submittedName>
        <fullName evidence="1">8089_t:CDS:1</fullName>
    </submittedName>
</protein>
<reference evidence="1" key="1">
    <citation type="submission" date="2021-06" db="EMBL/GenBank/DDBJ databases">
        <authorList>
            <person name="Kallberg Y."/>
            <person name="Tangrot J."/>
            <person name="Rosling A."/>
        </authorList>
    </citation>
    <scope>NUCLEOTIDE SEQUENCE</scope>
    <source>
        <strain evidence="1">AU212A</strain>
    </source>
</reference>
<evidence type="ECO:0000313" key="2">
    <source>
        <dbReference type="Proteomes" id="UP000789860"/>
    </source>
</evidence>
<organism evidence="1 2">
    <name type="scientific">Scutellospora calospora</name>
    <dbReference type="NCBI Taxonomy" id="85575"/>
    <lineage>
        <taxon>Eukaryota</taxon>
        <taxon>Fungi</taxon>
        <taxon>Fungi incertae sedis</taxon>
        <taxon>Mucoromycota</taxon>
        <taxon>Glomeromycotina</taxon>
        <taxon>Glomeromycetes</taxon>
        <taxon>Diversisporales</taxon>
        <taxon>Gigasporaceae</taxon>
        <taxon>Scutellospora</taxon>
    </lineage>
</organism>
<feature type="non-terminal residue" evidence="1">
    <location>
        <position position="1"/>
    </location>
</feature>